<dbReference type="Proteomes" id="UP001054902">
    <property type="component" value="Unassembled WGS sequence"/>
</dbReference>
<dbReference type="InterPro" id="IPR052050">
    <property type="entry name" value="SecEffector_AnkRepeat"/>
</dbReference>
<dbReference type="InterPro" id="IPR036770">
    <property type="entry name" value="Ankyrin_rpt-contain_sf"/>
</dbReference>
<name>A0AAD3H273_9STRA</name>
<accession>A0AAD3H273</accession>
<evidence type="ECO:0000313" key="1">
    <source>
        <dbReference type="EMBL" id="GFH47645.1"/>
    </source>
</evidence>
<keyword evidence="2" id="KW-1185">Reference proteome</keyword>
<comment type="caution">
    <text evidence="1">The sequence shown here is derived from an EMBL/GenBank/DDBJ whole genome shotgun (WGS) entry which is preliminary data.</text>
</comment>
<dbReference type="SUPFAM" id="SSF140860">
    <property type="entry name" value="Pseudo ankyrin repeat-like"/>
    <property type="match status" value="2"/>
</dbReference>
<organism evidence="1 2">
    <name type="scientific">Chaetoceros tenuissimus</name>
    <dbReference type="NCBI Taxonomy" id="426638"/>
    <lineage>
        <taxon>Eukaryota</taxon>
        <taxon>Sar</taxon>
        <taxon>Stramenopiles</taxon>
        <taxon>Ochrophyta</taxon>
        <taxon>Bacillariophyta</taxon>
        <taxon>Coscinodiscophyceae</taxon>
        <taxon>Chaetocerotophycidae</taxon>
        <taxon>Chaetocerotales</taxon>
        <taxon>Chaetocerotaceae</taxon>
        <taxon>Chaetoceros</taxon>
    </lineage>
</organism>
<dbReference type="Gene3D" id="1.25.40.20">
    <property type="entry name" value="Ankyrin repeat-containing domain"/>
    <property type="match status" value="1"/>
</dbReference>
<proteinExistence type="predicted"/>
<dbReference type="EMBL" id="BLLK01000023">
    <property type="protein sequence ID" value="GFH47645.1"/>
    <property type="molecule type" value="Genomic_DNA"/>
</dbReference>
<evidence type="ECO:0000313" key="2">
    <source>
        <dbReference type="Proteomes" id="UP001054902"/>
    </source>
</evidence>
<protein>
    <submittedName>
        <fullName evidence="1">Uncharacterized protein</fullName>
    </submittedName>
</protein>
<gene>
    <name evidence="1" type="ORF">CTEN210_04120</name>
</gene>
<dbReference type="PANTHER" id="PTHR46586">
    <property type="entry name" value="ANKYRIN REPEAT-CONTAINING PROTEIN"/>
    <property type="match status" value="1"/>
</dbReference>
<dbReference type="PANTHER" id="PTHR46586:SF3">
    <property type="entry name" value="ANKYRIN REPEAT-CONTAINING PROTEIN"/>
    <property type="match status" value="1"/>
</dbReference>
<sequence>MKVSNTSGSEEVSSASISNLPNDLLKYCFSFIPGSYITVAPVSRQFHRNYCTQGMDDSLTVLSTDSILKIGKNRRTTVDAVSNDVNLTEYCFINKAPEDFMIKVCQRAATKRRTDILECANIFGTDFGKVREKGVMYDNLIEFAKQGNLEMIQYFEHNKLLEDIDCDDWSHVFTLAKESDHLRVMKWIFDEKSHHLIDDSDDETYYRSTIKAYEHILEGVQTNEVTFECLFGLCEVAARKGNIEVLEYCNRSNHPFEAHTTSLYINSMMNKDKEQALETLEWLRRHGCPLGGFLCHSAALNNNLEALKYARNNNCHWSEVTLCEAVKTGNLAMIEYCLENDCPMAAEVCAYAMWNKDHKKAIEALKLLRKYSCPWTERTCDMAIFFGHFEAMRWAKGNGCPWTENEFYSLLRKGNISIIEEFLQDEPRHDTNRIFQEALSNESSNDDSKVIDKLKLLHRYGYRWDANTTLEAAKQGRLQVLQWLRYIGCDLDVDSCIAAVRSKKNTDVLKYLQGITD</sequence>
<dbReference type="AlphaFoldDB" id="A0AAD3H273"/>
<reference evidence="1 2" key="1">
    <citation type="journal article" date="2021" name="Sci. Rep.">
        <title>The genome of the diatom Chaetoceros tenuissimus carries an ancient integrated fragment of an extant virus.</title>
        <authorList>
            <person name="Hongo Y."/>
            <person name="Kimura K."/>
            <person name="Takaki Y."/>
            <person name="Yoshida Y."/>
            <person name="Baba S."/>
            <person name="Kobayashi G."/>
            <person name="Nagasaki K."/>
            <person name="Hano T."/>
            <person name="Tomaru Y."/>
        </authorList>
    </citation>
    <scope>NUCLEOTIDE SEQUENCE [LARGE SCALE GENOMIC DNA]</scope>
    <source>
        <strain evidence="1 2">NIES-3715</strain>
    </source>
</reference>